<feature type="transmembrane region" description="Helical" evidence="1">
    <location>
        <begin position="34"/>
        <end position="56"/>
    </location>
</feature>
<protein>
    <submittedName>
        <fullName evidence="2">Uncharacterized protein</fullName>
    </submittedName>
</protein>
<proteinExistence type="predicted"/>
<feature type="transmembrane region" description="Helical" evidence="1">
    <location>
        <begin position="68"/>
        <end position="88"/>
    </location>
</feature>
<dbReference type="OrthoDB" id="9833595at2"/>
<keyword evidence="3" id="KW-1185">Reference proteome</keyword>
<keyword evidence="1" id="KW-1133">Transmembrane helix</keyword>
<dbReference type="AlphaFoldDB" id="A0A402AJM5"/>
<comment type="caution">
    <text evidence="2">The sequence shown here is derived from an EMBL/GenBank/DDBJ whole genome shotgun (WGS) entry which is preliminary data.</text>
</comment>
<evidence type="ECO:0000256" key="1">
    <source>
        <dbReference type="SAM" id="Phobius"/>
    </source>
</evidence>
<name>A0A402AJM5_9CHLR</name>
<dbReference type="RefSeq" id="WP_126551183.1">
    <property type="nucleotide sequence ID" value="NZ_BIFS01000001.1"/>
</dbReference>
<dbReference type="Proteomes" id="UP000287188">
    <property type="component" value="Unassembled WGS sequence"/>
</dbReference>
<sequence>MSDQMLAEACQLGEQHKLDQFVVTLKVDYQSSDLFYALYLSMAIPGMIIMLIVGFIFSMSFEMSSTTYYILVSIVSLLYLSILSVSWLRDYKPLRLPFRRNLHVHIYTAGIVRILNGRAEVIRWEQMKKVHYKRASNVGGVSPHQ</sequence>
<keyword evidence="1" id="KW-0812">Transmembrane</keyword>
<gene>
    <name evidence="2" type="ORF">KDK_31020</name>
</gene>
<dbReference type="EMBL" id="BIFS01000001">
    <property type="protein sequence ID" value="GCE19302.1"/>
    <property type="molecule type" value="Genomic_DNA"/>
</dbReference>
<accession>A0A402AJM5</accession>
<evidence type="ECO:0000313" key="2">
    <source>
        <dbReference type="EMBL" id="GCE19302.1"/>
    </source>
</evidence>
<keyword evidence="1" id="KW-0472">Membrane</keyword>
<evidence type="ECO:0000313" key="3">
    <source>
        <dbReference type="Proteomes" id="UP000287188"/>
    </source>
</evidence>
<reference evidence="3" key="1">
    <citation type="submission" date="2018-12" db="EMBL/GenBank/DDBJ databases">
        <title>Tengunoibacter tsumagoiensis gen. nov., sp. nov., Dictyobacter kobayashii sp. nov., D. alpinus sp. nov., and D. joshuensis sp. nov. and description of Dictyobacteraceae fam. nov. within the order Ktedonobacterales isolated from Tengu-no-mugimeshi.</title>
        <authorList>
            <person name="Wang C.M."/>
            <person name="Zheng Y."/>
            <person name="Sakai Y."/>
            <person name="Toyoda A."/>
            <person name="Minakuchi Y."/>
            <person name="Abe K."/>
            <person name="Yokota A."/>
            <person name="Yabe S."/>
        </authorList>
    </citation>
    <scope>NUCLEOTIDE SEQUENCE [LARGE SCALE GENOMIC DNA]</scope>
    <source>
        <strain evidence="3">Uno11</strain>
    </source>
</reference>
<organism evidence="2 3">
    <name type="scientific">Dictyobacter kobayashii</name>
    <dbReference type="NCBI Taxonomy" id="2014872"/>
    <lineage>
        <taxon>Bacteria</taxon>
        <taxon>Bacillati</taxon>
        <taxon>Chloroflexota</taxon>
        <taxon>Ktedonobacteria</taxon>
        <taxon>Ktedonobacterales</taxon>
        <taxon>Dictyobacteraceae</taxon>
        <taxon>Dictyobacter</taxon>
    </lineage>
</organism>